<dbReference type="InterPro" id="IPR036390">
    <property type="entry name" value="WH_DNA-bd_sf"/>
</dbReference>
<comment type="similarity">
    <text evidence="1">Belongs to the LysR transcriptional regulatory family.</text>
</comment>
<dbReference type="GO" id="GO:0003700">
    <property type="term" value="F:DNA-binding transcription factor activity"/>
    <property type="evidence" value="ECO:0007669"/>
    <property type="project" value="InterPro"/>
</dbReference>
<evidence type="ECO:0000256" key="2">
    <source>
        <dbReference type="ARBA" id="ARBA00023015"/>
    </source>
</evidence>
<dbReference type="InterPro" id="IPR000847">
    <property type="entry name" value="LysR_HTH_N"/>
</dbReference>
<dbReference type="InterPro" id="IPR036388">
    <property type="entry name" value="WH-like_DNA-bd_sf"/>
</dbReference>
<dbReference type="Pfam" id="PF03466">
    <property type="entry name" value="LysR_substrate"/>
    <property type="match status" value="1"/>
</dbReference>
<dbReference type="GO" id="GO:0043565">
    <property type="term" value="F:sequence-specific DNA binding"/>
    <property type="evidence" value="ECO:0007669"/>
    <property type="project" value="TreeGrafter"/>
</dbReference>
<dbReference type="Gene3D" id="1.10.10.10">
    <property type="entry name" value="Winged helix-like DNA-binding domain superfamily/Winged helix DNA-binding domain"/>
    <property type="match status" value="1"/>
</dbReference>
<keyword evidence="7" id="KW-1185">Reference proteome</keyword>
<dbReference type="PANTHER" id="PTHR30537">
    <property type="entry name" value="HTH-TYPE TRANSCRIPTIONAL REGULATOR"/>
    <property type="match status" value="1"/>
</dbReference>
<dbReference type="GO" id="GO:0006351">
    <property type="term" value="P:DNA-templated transcription"/>
    <property type="evidence" value="ECO:0007669"/>
    <property type="project" value="TreeGrafter"/>
</dbReference>
<dbReference type="Proteomes" id="UP000295673">
    <property type="component" value="Unassembled WGS sequence"/>
</dbReference>
<dbReference type="InterPro" id="IPR005119">
    <property type="entry name" value="LysR_subst-bd"/>
</dbReference>
<evidence type="ECO:0000256" key="4">
    <source>
        <dbReference type="ARBA" id="ARBA00023163"/>
    </source>
</evidence>
<gene>
    <name evidence="6" type="ORF">BXY66_2321</name>
</gene>
<evidence type="ECO:0000256" key="1">
    <source>
        <dbReference type="ARBA" id="ARBA00009437"/>
    </source>
</evidence>
<dbReference type="OrthoDB" id="9813056at2"/>
<dbReference type="Pfam" id="PF00126">
    <property type="entry name" value="HTH_1"/>
    <property type="match status" value="1"/>
</dbReference>
<dbReference type="AlphaFoldDB" id="A0A4R1NYF8"/>
<dbReference type="Gene3D" id="3.40.190.10">
    <property type="entry name" value="Periplasmic binding protein-like II"/>
    <property type="match status" value="2"/>
</dbReference>
<protein>
    <submittedName>
        <fullName evidence="6">LysR family glycine cleavage system transcriptional activator</fullName>
    </submittedName>
</protein>
<dbReference type="PANTHER" id="PTHR30537:SF74">
    <property type="entry name" value="HTH-TYPE TRANSCRIPTIONAL REGULATOR TRPI"/>
    <property type="match status" value="1"/>
</dbReference>
<evidence type="ECO:0000313" key="6">
    <source>
        <dbReference type="EMBL" id="TCL10252.1"/>
    </source>
</evidence>
<organism evidence="6 7">
    <name type="scientific">Shimia isoporae</name>
    <dbReference type="NCBI Taxonomy" id="647720"/>
    <lineage>
        <taxon>Bacteria</taxon>
        <taxon>Pseudomonadati</taxon>
        <taxon>Pseudomonadota</taxon>
        <taxon>Alphaproteobacteria</taxon>
        <taxon>Rhodobacterales</taxon>
        <taxon>Roseobacteraceae</taxon>
    </lineage>
</organism>
<accession>A0A4R1NYF8</accession>
<dbReference type="PROSITE" id="PS50931">
    <property type="entry name" value="HTH_LYSR"/>
    <property type="match status" value="1"/>
</dbReference>
<feature type="domain" description="HTH lysR-type" evidence="5">
    <location>
        <begin position="7"/>
        <end position="64"/>
    </location>
</feature>
<keyword evidence="2" id="KW-0805">Transcription regulation</keyword>
<reference evidence="6 7" key="1">
    <citation type="submission" date="2019-03" db="EMBL/GenBank/DDBJ databases">
        <title>Genomic Encyclopedia of Archaeal and Bacterial Type Strains, Phase II (KMG-II): from individual species to whole genera.</title>
        <authorList>
            <person name="Goeker M."/>
        </authorList>
    </citation>
    <scope>NUCLEOTIDE SEQUENCE [LARGE SCALE GENOMIC DNA]</scope>
    <source>
        <strain evidence="6 7">DSM 26433</strain>
    </source>
</reference>
<dbReference type="InterPro" id="IPR058163">
    <property type="entry name" value="LysR-type_TF_proteobact-type"/>
</dbReference>
<evidence type="ECO:0000256" key="3">
    <source>
        <dbReference type="ARBA" id="ARBA00023125"/>
    </source>
</evidence>
<comment type="caution">
    <text evidence="6">The sequence shown here is derived from an EMBL/GenBank/DDBJ whole genome shotgun (WGS) entry which is preliminary data.</text>
</comment>
<dbReference type="EMBL" id="SMGR01000001">
    <property type="protein sequence ID" value="TCL10252.1"/>
    <property type="molecule type" value="Genomic_DNA"/>
</dbReference>
<proteinExistence type="inferred from homology"/>
<dbReference type="SUPFAM" id="SSF53850">
    <property type="entry name" value="Periplasmic binding protein-like II"/>
    <property type="match status" value="1"/>
</dbReference>
<evidence type="ECO:0000259" key="5">
    <source>
        <dbReference type="PROSITE" id="PS50931"/>
    </source>
</evidence>
<keyword evidence="3" id="KW-0238">DNA-binding</keyword>
<keyword evidence="4" id="KW-0804">Transcription</keyword>
<name>A0A4R1NYF8_9RHOB</name>
<dbReference type="RefSeq" id="WP_132860212.1">
    <property type="nucleotide sequence ID" value="NZ_SMGR01000001.1"/>
</dbReference>
<sequence>MDWSAIPSLSALRAFDMVARTGSYTAAGRDLNVTHAAIAQHVRTLEGTFQTSLVTRRGRGMSLTPAGQLLADHLQKGFGQIATGVEALQAYGTTRPLSVTVTPSFAANWLIPRMADFWQTHPDITVQLVPAIQVMDLQHNNFDLALRYGTGDWPGVKSRLLTGGDFWVVCHPDLLPNGPPPQLQDIPDGRWILEPYMLELRRVLENAGIILHEDNVTLLETNELVLSASLSGHGFSVHPKSLVERDVDAGRLTKVHALSQPPLGYYMVTRADNQSPALKTFTSWLLDTTKET</sequence>
<dbReference type="SUPFAM" id="SSF46785">
    <property type="entry name" value="Winged helix' DNA-binding domain"/>
    <property type="match status" value="1"/>
</dbReference>
<evidence type="ECO:0000313" key="7">
    <source>
        <dbReference type="Proteomes" id="UP000295673"/>
    </source>
</evidence>